<reference evidence="8 9" key="1">
    <citation type="submission" date="2019-09" db="EMBL/GenBank/DDBJ databases">
        <authorList>
            <person name="Park J.-S."/>
            <person name="Choi H.-J."/>
        </authorList>
    </citation>
    <scope>NUCLEOTIDE SEQUENCE [LARGE SCALE GENOMIC DNA]</scope>
    <source>
        <strain evidence="8 9">176SS1-4</strain>
    </source>
</reference>
<comment type="subunit">
    <text evidence="4">The basal body constitutes a major portion of the flagellar organelle and consists of five rings (E,L,P,S, and M) mounted on a central rod. The rod consists of about 26 subunits of FlgG in the distal portion, and FlgB, FlgC and FlgF are thought to build up the proximal portion of the rod with about 6 subunits each.</text>
</comment>
<comment type="similarity">
    <text evidence="2 4">Belongs to the flagella basal body rod proteins family.</text>
</comment>
<evidence type="ECO:0000313" key="9">
    <source>
        <dbReference type="Proteomes" id="UP000326554"/>
    </source>
</evidence>
<keyword evidence="8" id="KW-0966">Cell projection</keyword>
<dbReference type="Pfam" id="PF22692">
    <property type="entry name" value="LlgE_F_G_D1"/>
    <property type="match status" value="1"/>
</dbReference>
<evidence type="ECO:0000256" key="1">
    <source>
        <dbReference type="ARBA" id="ARBA00004117"/>
    </source>
</evidence>
<sequence length="249" mass="26194">MENSSYVALSLATVMRRSMDVAANNMANANTAGFKGERVVFDSYLHKGDAGEDNGAHFVLDRGSYLDSTQGSIQHTGNPLDVALQGEGWFSYLTPDGQQAFGRDGRFSVDAQGNLVTQSGARVLDAGGQPVAIPPEAAADLVISGDGTMSTPDGGALGQLGVFEVPDLQSYERVGGGLFIPPGGGAPVEAPLPDRATQVVQFSVEGSNVQPIVEMTRMMAIQKSYERAVNLMTTGDDLRKDALKRLGQA</sequence>
<dbReference type="InterPro" id="IPR053967">
    <property type="entry name" value="LlgE_F_G-like_D1"/>
</dbReference>
<dbReference type="InterPro" id="IPR010930">
    <property type="entry name" value="Flg_bb/hook_C_dom"/>
</dbReference>
<feature type="domain" description="Flagellar basal-body/hook protein C-terminal" evidence="6">
    <location>
        <begin position="201"/>
        <end position="243"/>
    </location>
</feature>
<gene>
    <name evidence="8" type="primary">flgF</name>
    <name evidence="8" type="ORF">F3S47_01535</name>
</gene>
<evidence type="ECO:0000256" key="4">
    <source>
        <dbReference type="RuleBase" id="RU362116"/>
    </source>
</evidence>
<dbReference type="Pfam" id="PF00460">
    <property type="entry name" value="Flg_bb_rod"/>
    <property type="match status" value="1"/>
</dbReference>
<dbReference type="PANTHER" id="PTHR30435:SF19">
    <property type="entry name" value="FLAGELLAR BASAL-BODY ROD PROTEIN FLGG"/>
    <property type="match status" value="1"/>
</dbReference>
<dbReference type="NCBIfam" id="TIGR03506">
    <property type="entry name" value="FlgEFG_subfam"/>
    <property type="match status" value="1"/>
</dbReference>
<dbReference type="InterPro" id="IPR020013">
    <property type="entry name" value="Flagellar_FlgE/F/G"/>
</dbReference>
<evidence type="ECO:0000313" key="8">
    <source>
        <dbReference type="EMBL" id="KAA9009973.1"/>
    </source>
</evidence>
<dbReference type="GO" id="GO:0071978">
    <property type="term" value="P:bacterial-type flagellum-dependent swarming motility"/>
    <property type="evidence" value="ECO:0007669"/>
    <property type="project" value="TreeGrafter"/>
</dbReference>
<comment type="subcellular location">
    <subcellularLocation>
        <location evidence="1 4">Bacterial flagellum basal body</location>
    </subcellularLocation>
</comment>
<keyword evidence="8" id="KW-0969">Cilium</keyword>
<dbReference type="PANTHER" id="PTHR30435">
    <property type="entry name" value="FLAGELLAR PROTEIN"/>
    <property type="match status" value="1"/>
</dbReference>
<dbReference type="InterPro" id="IPR037925">
    <property type="entry name" value="FlgE/F/G-like"/>
</dbReference>
<name>A0A5J5GQE0_9RHOB</name>
<comment type="caution">
    <text evidence="8">The sequence shown here is derived from an EMBL/GenBank/DDBJ whole genome shotgun (WGS) entry which is preliminary data.</text>
</comment>
<dbReference type="Proteomes" id="UP000326554">
    <property type="component" value="Unassembled WGS sequence"/>
</dbReference>
<dbReference type="GO" id="GO:0030694">
    <property type="term" value="C:bacterial-type flagellum basal body, rod"/>
    <property type="evidence" value="ECO:0007669"/>
    <property type="project" value="UniProtKB-UniRule"/>
</dbReference>
<dbReference type="InterPro" id="IPR001444">
    <property type="entry name" value="Flag_bb_rod_N"/>
</dbReference>
<dbReference type="EMBL" id="VYQE01000001">
    <property type="protein sequence ID" value="KAA9009973.1"/>
    <property type="molecule type" value="Genomic_DNA"/>
</dbReference>
<dbReference type="RefSeq" id="WP_150443458.1">
    <property type="nucleotide sequence ID" value="NZ_VYQE01000001.1"/>
</dbReference>
<dbReference type="NCBIfam" id="TIGR02490">
    <property type="entry name" value="flgF"/>
    <property type="match status" value="1"/>
</dbReference>
<dbReference type="InterPro" id="IPR012836">
    <property type="entry name" value="FlgF"/>
</dbReference>
<keyword evidence="9" id="KW-1185">Reference proteome</keyword>
<dbReference type="SUPFAM" id="SSF117143">
    <property type="entry name" value="Flagellar hook protein flgE"/>
    <property type="match status" value="1"/>
</dbReference>
<feature type="domain" description="Flagellar basal body rod protein N-terminal" evidence="5">
    <location>
        <begin position="16"/>
        <end position="35"/>
    </location>
</feature>
<accession>A0A5J5GQE0</accession>
<dbReference type="AlphaFoldDB" id="A0A5J5GQE0"/>
<evidence type="ECO:0000256" key="3">
    <source>
        <dbReference type="ARBA" id="ARBA00023143"/>
    </source>
</evidence>
<protein>
    <recommendedName>
        <fullName evidence="4">Flagellar basal-body rod protein FlgF</fullName>
    </recommendedName>
</protein>
<keyword evidence="3 4" id="KW-0975">Bacterial flagellum</keyword>
<keyword evidence="8" id="KW-0282">Flagellum</keyword>
<feature type="domain" description="Flagellar hook protein FlgE/F/G-like D1" evidence="7">
    <location>
        <begin position="83"/>
        <end position="150"/>
    </location>
</feature>
<proteinExistence type="inferred from homology"/>
<evidence type="ECO:0000256" key="2">
    <source>
        <dbReference type="ARBA" id="ARBA00009677"/>
    </source>
</evidence>
<evidence type="ECO:0000259" key="5">
    <source>
        <dbReference type="Pfam" id="PF00460"/>
    </source>
</evidence>
<organism evidence="8 9">
    <name type="scientific">Histidinibacterium aquaticum</name>
    <dbReference type="NCBI Taxonomy" id="2613962"/>
    <lineage>
        <taxon>Bacteria</taxon>
        <taxon>Pseudomonadati</taxon>
        <taxon>Pseudomonadota</taxon>
        <taxon>Alphaproteobacteria</taxon>
        <taxon>Rhodobacterales</taxon>
        <taxon>Paracoccaceae</taxon>
        <taxon>Histidinibacterium</taxon>
    </lineage>
</organism>
<evidence type="ECO:0000259" key="6">
    <source>
        <dbReference type="Pfam" id="PF06429"/>
    </source>
</evidence>
<evidence type="ECO:0000259" key="7">
    <source>
        <dbReference type="Pfam" id="PF22692"/>
    </source>
</evidence>
<dbReference type="Pfam" id="PF06429">
    <property type="entry name" value="Flg_bbr_C"/>
    <property type="match status" value="1"/>
</dbReference>